<dbReference type="GO" id="GO:0042781">
    <property type="term" value="F:3'-tRNA processing endoribonuclease activity"/>
    <property type="evidence" value="ECO:0007669"/>
    <property type="project" value="TreeGrafter"/>
</dbReference>
<keyword evidence="3 7" id="KW-0812">Transmembrane</keyword>
<protein>
    <submittedName>
        <fullName evidence="8">N-acetylglucosamine-1-phosphate transferase</fullName>
    </submittedName>
</protein>
<dbReference type="PANTHER" id="PTHR46018:SF2">
    <property type="entry name" value="ZINC PHOSPHODIESTERASE ELAC PROTEIN 1"/>
    <property type="match status" value="1"/>
</dbReference>
<feature type="transmembrane region" description="Helical" evidence="7">
    <location>
        <begin position="61"/>
        <end position="80"/>
    </location>
</feature>
<dbReference type="PANTHER" id="PTHR46018">
    <property type="entry name" value="ZINC PHOSPHODIESTERASE ELAC PROTEIN 1"/>
    <property type="match status" value="1"/>
</dbReference>
<evidence type="ECO:0000256" key="2">
    <source>
        <dbReference type="ARBA" id="ARBA00022679"/>
    </source>
</evidence>
<dbReference type="Pfam" id="PF00953">
    <property type="entry name" value="Glycos_transf_4"/>
    <property type="match status" value="1"/>
</dbReference>
<sequence length="1127" mass="126709">MSPTGSRVYVAQFSIWRFCNTNLNAEDDAPKVPEPGSLWACIAYLVYIVTVGAISTKGCYIALFNGVVISISLMTLLGLIDDMVPTSYFTKVTSPVFASIPVFMAPNNYTLPSIPAFNSSLLRFEFLFSCAYYVVCVLLTIFFVNAINIHAGINGLEVGQSVIIALSLLVHNCIEIAKSTTLPDAKAAMEMLERHMMSLRFTLPFLSVNAGLLCYNWYPASTQRFDGAVDDGSGILLFSDQHLDSGPNNGGSIEHIAGDLSGAQCGSDLTPDGDCIPSAIDMDQSHHKSLSTSSLNKKEHNDINGEDTTVDARQCTLGYNSAVDAEINGPYTEPRKYTSSRNDMLYSQLLRLVNSTRPSLEKENCGLFNTLEAFVSDMNWDVWKRIIKSSQATNDRRSFVDRYQTLESDMKQCLSDLTSRCKDGLKTKINEGRTALRALTKSLGIHASHDTRELNLMIDQLVDEYQDVEQDHRWSVMRSVTRWMQYKLVGTIDSILPLNPASVILYTVRAARDVFNWIRSWLQPKSTFVDSFTESSLYKYYEMRKAYIHVPRIWTNECRPLSPPHSGSWRLTLLGTGARKPTQTRLTSTILFGRTDESLWLFDCGEGAFTRVWEAGYAVSRVKKIFITHLHGDHCFGIFSFLGISPTSEPIEIYGPSGTARFIADVLTASSRSHALRQFVVNELVKPQHGQKAQPDQGEFEKMFKVNFIQPDSKMHYVVYEDDTCVVKAAPLVHTINTVGYVVEEKPSDPSDSRNHRVLSSSHSESHQKPLGGPSYTKDHLRKFVVCQDCSDSRLLQPLAMDADVVIHESTLNPPTNGGSELLLRLTRHAKNGQITRTLLRRIDEVMQMEEMKFQLYHSTIENIRYQYYRKLQFLRDNMQRYEALEAEWIQLVESSGDQLIPASSSSGDNDTSLSTSWRILVKRLTGALKLYSATQAMVKVVTKLENLLALMTELRKTCSEGGGMPTSRAMQHNLRAIVTQILEEEGFKVDYRPADPESSTKLSRGIDRIAPLIFNYWNDVLDSGAPQRENGIYGREEWEQLYNSYAHMNGHSTCLQAGDFAARTRARKLILTHFSQNTPDGVDRETVLTMCRIAHSALRGYHRRRSGHDYAPITIGAAWDMFSITL</sequence>
<keyword evidence="9" id="KW-1185">Reference proteome</keyword>
<evidence type="ECO:0000313" key="8">
    <source>
        <dbReference type="EMBL" id="GFE55345.1"/>
    </source>
</evidence>
<comment type="subcellular location">
    <subcellularLocation>
        <location evidence="1">Membrane</location>
        <topology evidence="1">Multi-pass membrane protein</topology>
    </subcellularLocation>
</comment>
<accession>A0A9W5TCD1</accession>
<dbReference type="AlphaFoldDB" id="A0A9W5TCD1"/>
<evidence type="ECO:0000256" key="3">
    <source>
        <dbReference type="ARBA" id="ARBA00022692"/>
    </source>
</evidence>
<evidence type="ECO:0000256" key="1">
    <source>
        <dbReference type="ARBA" id="ARBA00004141"/>
    </source>
</evidence>
<keyword evidence="4 7" id="KW-1133">Transmembrane helix</keyword>
<reference evidence="8" key="1">
    <citation type="submission" date="2019-12" db="EMBL/GenBank/DDBJ databases">
        <title>Genome sequence of Babesia ovis.</title>
        <authorList>
            <person name="Yamagishi J."/>
            <person name="Sevinc F."/>
            <person name="Xuan X."/>
        </authorList>
    </citation>
    <scope>NUCLEOTIDE SEQUENCE</scope>
    <source>
        <strain evidence="8">Selcuk</strain>
    </source>
</reference>
<keyword evidence="2 8" id="KW-0808">Transferase</keyword>
<dbReference type="InterPro" id="IPR036866">
    <property type="entry name" value="RibonucZ/Hydroxyglut_hydro"/>
</dbReference>
<dbReference type="GO" id="GO:0005634">
    <property type="term" value="C:nucleus"/>
    <property type="evidence" value="ECO:0007669"/>
    <property type="project" value="TreeGrafter"/>
</dbReference>
<keyword evidence="5 7" id="KW-0472">Membrane</keyword>
<organism evidence="8 9">
    <name type="scientific">Babesia ovis</name>
    <dbReference type="NCBI Taxonomy" id="5869"/>
    <lineage>
        <taxon>Eukaryota</taxon>
        <taxon>Sar</taxon>
        <taxon>Alveolata</taxon>
        <taxon>Apicomplexa</taxon>
        <taxon>Aconoidasida</taxon>
        <taxon>Piroplasmida</taxon>
        <taxon>Babesiidae</taxon>
        <taxon>Babesia</taxon>
    </lineage>
</organism>
<dbReference type="Gene3D" id="3.60.15.10">
    <property type="entry name" value="Ribonuclease Z/Hydroxyacylglutathione hydrolase-like"/>
    <property type="match status" value="2"/>
</dbReference>
<feature type="region of interest" description="Disordered" evidence="6">
    <location>
        <begin position="744"/>
        <end position="776"/>
    </location>
</feature>
<dbReference type="SUPFAM" id="SSF56281">
    <property type="entry name" value="Metallo-hydrolase/oxidoreductase"/>
    <property type="match status" value="1"/>
</dbReference>
<evidence type="ECO:0000256" key="6">
    <source>
        <dbReference type="SAM" id="MobiDB-lite"/>
    </source>
</evidence>
<dbReference type="EMBL" id="BLIY01000020">
    <property type="protein sequence ID" value="GFE55345.1"/>
    <property type="molecule type" value="Genomic_DNA"/>
</dbReference>
<evidence type="ECO:0000256" key="5">
    <source>
        <dbReference type="ARBA" id="ARBA00023136"/>
    </source>
</evidence>
<dbReference type="GO" id="GO:0016780">
    <property type="term" value="F:phosphotransferase activity, for other substituted phosphate groups"/>
    <property type="evidence" value="ECO:0007669"/>
    <property type="project" value="InterPro"/>
</dbReference>
<comment type="caution">
    <text evidence="8">The sequence shown here is derived from an EMBL/GenBank/DDBJ whole genome shotgun (WGS) entry which is preliminary data.</text>
</comment>
<evidence type="ECO:0000313" key="9">
    <source>
        <dbReference type="Proteomes" id="UP001057455"/>
    </source>
</evidence>
<dbReference type="GO" id="GO:0016020">
    <property type="term" value="C:membrane"/>
    <property type="evidence" value="ECO:0007669"/>
    <property type="project" value="UniProtKB-SubCell"/>
</dbReference>
<dbReference type="Pfam" id="PF23023">
    <property type="entry name" value="Anti-Pycsar_Apyc1"/>
    <property type="match status" value="1"/>
</dbReference>
<feature type="transmembrane region" description="Helical" evidence="7">
    <location>
        <begin position="36"/>
        <end position="54"/>
    </location>
</feature>
<dbReference type="OrthoDB" id="527344at2759"/>
<proteinExistence type="predicted"/>
<name>A0A9W5TCD1_BABOV</name>
<feature type="compositionally biased region" description="Basic and acidic residues" evidence="6">
    <location>
        <begin position="744"/>
        <end position="755"/>
    </location>
</feature>
<dbReference type="InterPro" id="IPR000715">
    <property type="entry name" value="Glycosyl_transferase_4"/>
</dbReference>
<feature type="transmembrane region" description="Helical" evidence="7">
    <location>
        <begin position="126"/>
        <end position="146"/>
    </location>
</feature>
<evidence type="ECO:0000256" key="4">
    <source>
        <dbReference type="ARBA" id="ARBA00022989"/>
    </source>
</evidence>
<gene>
    <name evidence="8" type="ORF">BaOVIS_027490</name>
</gene>
<dbReference type="Proteomes" id="UP001057455">
    <property type="component" value="Unassembled WGS sequence"/>
</dbReference>
<evidence type="ECO:0000256" key="7">
    <source>
        <dbReference type="SAM" id="Phobius"/>
    </source>
</evidence>